<evidence type="ECO:0000313" key="3">
    <source>
        <dbReference type="EMBL" id="GIH82332.1"/>
    </source>
</evidence>
<dbReference type="SUPFAM" id="SSF160904">
    <property type="entry name" value="Jann2411-like"/>
    <property type="match status" value="1"/>
</dbReference>
<dbReference type="Pfam" id="PF07336">
    <property type="entry name" value="ABATE"/>
    <property type="match status" value="1"/>
</dbReference>
<dbReference type="PANTHER" id="PTHR35525:SF3">
    <property type="entry name" value="BLL6575 PROTEIN"/>
    <property type="match status" value="1"/>
</dbReference>
<feature type="compositionally biased region" description="Gly residues" evidence="1">
    <location>
        <begin position="72"/>
        <end position="84"/>
    </location>
</feature>
<accession>A0A8J3RYE0</accession>
<proteinExistence type="predicted"/>
<organism evidence="3 4">
    <name type="scientific">Planobispora rosea</name>
    <dbReference type="NCBI Taxonomy" id="35762"/>
    <lineage>
        <taxon>Bacteria</taxon>
        <taxon>Bacillati</taxon>
        <taxon>Actinomycetota</taxon>
        <taxon>Actinomycetes</taxon>
        <taxon>Streptosporangiales</taxon>
        <taxon>Streptosporangiaceae</taxon>
        <taxon>Planobispora</taxon>
    </lineage>
</organism>
<name>A0A8J3RYE0_PLARO</name>
<feature type="domain" description="Zinc finger CGNR" evidence="2">
    <location>
        <begin position="154"/>
        <end position="197"/>
    </location>
</feature>
<dbReference type="InterPro" id="IPR010852">
    <property type="entry name" value="ABATE"/>
</dbReference>
<reference evidence="3" key="1">
    <citation type="submission" date="2021-01" db="EMBL/GenBank/DDBJ databases">
        <title>Whole genome shotgun sequence of Planobispora rosea NBRC 15558.</title>
        <authorList>
            <person name="Komaki H."/>
            <person name="Tamura T."/>
        </authorList>
    </citation>
    <scope>NUCLEOTIDE SEQUENCE</scope>
    <source>
        <strain evidence="3">NBRC 15558</strain>
    </source>
</reference>
<keyword evidence="4" id="KW-1185">Reference proteome</keyword>
<dbReference type="EMBL" id="BOOI01000006">
    <property type="protein sequence ID" value="GIH82332.1"/>
    <property type="molecule type" value="Genomic_DNA"/>
</dbReference>
<dbReference type="RefSeq" id="WP_068928493.1">
    <property type="nucleotide sequence ID" value="NZ_BMQP01000001.1"/>
</dbReference>
<evidence type="ECO:0000313" key="4">
    <source>
        <dbReference type="Proteomes" id="UP000655044"/>
    </source>
</evidence>
<dbReference type="AlphaFoldDB" id="A0A8J3RYE0"/>
<dbReference type="Proteomes" id="UP000655044">
    <property type="component" value="Unassembled WGS sequence"/>
</dbReference>
<dbReference type="Pfam" id="PF11706">
    <property type="entry name" value="zf-CGNR"/>
    <property type="match status" value="1"/>
</dbReference>
<dbReference type="InterPro" id="IPR021005">
    <property type="entry name" value="Znf_CGNR"/>
</dbReference>
<comment type="caution">
    <text evidence="3">The sequence shown here is derived from an EMBL/GenBank/DDBJ whole genome shotgun (WGS) entry which is preliminary data.</text>
</comment>
<gene>
    <name evidence="3" type="ORF">Pro02_07400</name>
</gene>
<evidence type="ECO:0000259" key="2">
    <source>
        <dbReference type="Pfam" id="PF11706"/>
    </source>
</evidence>
<protein>
    <recommendedName>
        <fullName evidence="2">Zinc finger CGNR domain-containing protein</fullName>
    </recommendedName>
</protein>
<sequence>MISPAALVCDFVNSYDVESGTDAIPSPAALVAWLGRRGLTGPDDTASAADLATAVDLREGLRAALRLHHGRGPGGGPGGEGNATGGNTADGNGDGGNGAADELRFSRALDRLPLTLTLTGETPALEPAVTGALAGLARIAAAVMAVHAEGNWPRLKVCTESTCQWAFLDSSKNRSRSWCSMKVCGNRTKTRAYRARRQSETSSRHLGARFPDTV</sequence>
<dbReference type="InterPro" id="IPR023286">
    <property type="entry name" value="ABATE_dom_sf"/>
</dbReference>
<dbReference type="Gene3D" id="1.10.3300.10">
    <property type="entry name" value="Jann2411-like domain"/>
    <property type="match status" value="1"/>
</dbReference>
<feature type="region of interest" description="Disordered" evidence="1">
    <location>
        <begin position="67"/>
        <end position="100"/>
    </location>
</feature>
<evidence type="ECO:0000256" key="1">
    <source>
        <dbReference type="SAM" id="MobiDB-lite"/>
    </source>
</evidence>
<dbReference type="OrthoDB" id="123307at2"/>
<dbReference type="PANTHER" id="PTHR35525">
    <property type="entry name" value="BLL6575 PROTEIN"/>
    <property type="match status" value="1"/>
</dbReference>